<evidence type="ECO:0000313" key="8">
    <source>
        <dbReference type="EMBL" id="PWU22666.1"/>
    </source>
</evidence>
<feature type="domain" description="Alanine racemase C-terminal" evidence="7">
    <location>
        <begin position="246"/>
        <end position="375"/>
    </location>
</feature>
<feature type="binding site" evidence="4 6">
    <location>
        <position position="315"/>
    </location>
    <ligand>
        <name>substrate</name>
    </ligand>
</feature>
<evidence type="ECO:0000256" key="3">
    <source>
        <dbReference type="ARBA" id="ARBA00023235"/>
    </source>
</evidence>
<dbReference type="EC" id="5.1.1.1" evidence="4"/>
<comment type="caution">
    <text evidence="8">The sequence shown here is derived from an EMBL/GenBank/DDBJ whole genome shotgun (WGS) entry which is preliminary data.</text>
</comment>
<dbReference type="InterPro" id="IPR011079">
    <property type="entry name" value="Ala_racemase_C"/>
</dbReference>
<comment type="pathway">
    <text evidence="4">Amino-acid biosynthesis; D-alanine biosynthesis; D-alanine from L-alanine: step 1/1.</text>
</comment>
<dbReference type="AlphaFoldDB" id="A0A317JNJ5"/>
<dbReference type="InterPro" id="IPR001608">
    <property type="entry name" value="Ala_racemase_N"/>
</dbReference>
<dbReference type="InterPro" id="IPR029066">
    <property type="entry name" value="PLP-binding_barrel"/>
</dbReference>
<feature type="active site" description="Proton acceptor; specific for D-alanine" evidence="4">
    <location>
        <position position="42"/>
    </location>
</feature>
<protein>
    <recommendedName>
        <fullName evidence="4">Alanine racemase</fullName>
        <ecNumber evidence="4">5.1.1.1</ecNumber>
    </recommendedName>
</protein>
<gene>
    <name evidence="8" type="primary">alr</name>
    <name evidence="8" type="ORF">C5B42_05515</name>
</gene>
<dbReference type="Pfam" id="PF01168">
    <property type="entry name" value="Ala_racemase_N"/>
    <property type="match status" value="1"/>
</dbReference>
<dbReference type="PANTHER" id="PTHR30511">
    <property type="entry name" value="ALANINE RACEMASE"/>
    <property type="match status" value="1"/>
</dbReference>
<comment type="catalytic activity">
    <reaction evidence="4">
        <text>L-alanine = D-alanine</text>
        <dbReference type="Rhea" id="RHEA:20249"/>
        <dbReference type="ChEBI" id="CHEBI:57416"/>
        <dbReference type="ChEBI" id="CHEBI:57972"/>
        <dbReference type="EC" id="5.1.1.1"/>
    </reaction>
</comment>
<dbReference type="EMBL" id="PSRQ01000059">
    <property type="protein sequence ID" value="PWU22666.1"/>
    <property type="molecule type" value="Genomic_DNA"/>
</dbReference>
<dbReference type="GO" id="GO:0005829">
    <property type="term" value="C:cytosol"/>
    <property type="evidence" value="ECO:0007669"/>
    <property type="project" value="TreeGrafter"/>
</dbReference>
<dbReference type="UniPathway" id="UPA00042">
    <property type="reaction ID" value="UER00497"/>
</dbReference>
<dbReference type="Proteomes" id="UP000246104">
    <property type="component" value="Unassembled WGS sequence"/>
</dbReference>
<comment type="cofactor">
    <cofactor evidence="1 4 5">
        <name>pyridoxal 5'-phosphate</name>
        <dbReference type="ChEBI" id="CHEBI:597326"/>
    </cofactor>
</comment>
<dbReference type="InterPro" id="IPR000821">
    <property type="entry name" value="Ala_racemase"/>
</dbReference>
<sequence length="375" mass="41279">MFPFQRSYYHLNRIEVSKDALVHNYRELQRINTKCGVIPVLKSNAYGHGLAQLAQVVDTFKAPLVAVDSLYEAYELQKFHVKTPILILGYTQPDNFKVKRLPFQYAVYDARLLKTLDRYQPGVKIHLFVDTGMSREGIPLSQLRAFITEAKKCQHISIVGLCSHFADADTHESEMTQKQLHAFEDARKIVKDEGITISYTHISASGGALHVDNSPFSHIRVGLVLYGFSPLSSSDPDNAKVDVHPALSLHSTLVQVKTIAKGSSIGYGCTFTAKKEMTIGILPLGYYEGVDRRLSNVGCVTIRGTMCPIVGRVSMNMTTIDVSNATTAAVGDDVVVYSDNPSDPNSIQTLAGHIGSIPYELLAAGLSESVYRKLV</sequence>
<evidence type="ECO:0000256" key="5">
    <source>
        <dbReference type="PIRSR" id="PIRSR600821-50"/>
    </source>
</evidence>
<dbReference type="CDD" id="cd00430">
    <property type="entry name" value="PLPDE_III_AR"/>
    <property type="match status" value="1"/>
</dbReference>
<feature type="binding site" evidence="4 6">
    <location>
        <position position="135"/>
    </location>
    <ligand>
        <name>substrate</name>
    </ligand>
</feature>
<organism evidence="8 9">
    <name type="scientific">Candidatus Cerribacteria bacterium 'Amazon FNV 2010 28 9'</name>
    <dbReference type="NCBI Taxonomy" id="2081795"/>
    <lineage>
        <taxon>Bacteria</taxon>
        <taxon>Candidatus Cerribacteria</taxon>
    </lineage>
</organism>
<dbReference type="GO" id="GO:0030632">
    <property type="term" value="P:D-alanine biosynthetic process"/>
    <property type="evidence" value="ECO:0007669"/>
    <property type="project" value="UniProtKB-UniRule"/>
</dbReference>
<reference evidence="8 9" key="1">
    <citation type="submission" date="2018-02" db="EMBL/GenBank/DDBJ databases">
        <title>Genomic Reconstructions from Amazon Rainforest and Pasture Soil Reveal Novel Insights into the Physiology of Candidate Phyla in Tropical Sites.</title>
        <authorList>
            <person name="Kroeger M.E."/>
            <person name="Delmont T."/>
            <person name="Eren A.M."/>
            <person name="Guo J."/>
            <person name="Meyer K.M."/>
            <person name="Khan K."/>
            <person name="Rodrigues J.L.M."/>
            <person name="Bohannan B.J.M."/>
            <person name="Tringe S."/>
            <person name="Borges C.D."/>
            <person name="Tiedje J."/>
            <person name="Tsai S.M."/>
            <person name="Nusslein K."/>
        </authorList>
    </citation>
    <scope>NUCLEOTIDE SEQUENCE [LARGE SCALE GENOMIC DNA]</scope>
    <source>
        <strain evidence="8">Amazon FNV 2010 28 9</strain>
    </source>
</reference>
<keyword evidence="2 4" id="KW-0663">Pyridoxal phosphate</keyword>
<evidence type="ECO:0000256" key="2">
    <source>
        <dbReference type="ARBA" id="ARBA00022898"/>
    </source>
</evidence>
<feature type="active site" description="Proton acceptor; specific for L-alanine" evidence="4">
    <location>
        <position position="267"/>
    </location>
</feature>
<dbReference type="PRINTS" id="PR00992">
    <property type="entry name" value="ALARACEMASE"/>
</dbReference>
<dbReference type="SUPFAM" id="SSF51419">
    <property type="entry name" value="PLP-binding barrel"/>
    <property type="match status" value="1"/>
</dbReference>
<name>A0A317JNJ5_9BACT</name>
<dbReference type="InterPro" id="IPR009006">
    <property type="entry name" value="Ala_racemase/Decarboxylase_C"/>
</dbReference>
<dbReference type="PANTHER" id="PTHR30511:SF0">
    <property type="entry name" value="ALANINE RACEMASE, CATABOLIC-RELATED"/>
    <property type="match status" value="1"/>
</dbReference>
<evidence type="ECO:0000256" key="6">
    <source>
        <dbReference type="PIRSR" id="PIRSR600821-52"/>
    </source>
</evidence>
<comment type="similarity">
    <text evidence="4">Belongs to the alanine racemase family.</text>
</comment>
<dbReference type="HAMAP" id="MF_01201">
    <property type="entry name" value="Ala_racemase"/>
    <property type="match status" value="1"/>
</dbReference>
<dbReference type="SMART" id="SM01005">
    <property type="entry name" value="Ala_racemase_C"/>
    <property type="match status" value="1"/>
</dbReference>
<comment type="function">
    <text evidence="4">Catalyzes the interconversion of L-alanine and D-alanine. May also act on other amino acids.</text>
</comment>
<dbReference type="Pfam" id="PF00842">
    <property type="entry name" value="Ala_racemase_C"/>
    <property type="match status" value="1"/>
</dbReference>
<dbReference type="GO" id="GO:0008784">
    <property type="term" value="F:alanine racemase activity"/>
    <property type="evidence" value="ECO:0007669"/>
    <property type="project" value="UniProtKB-UniRule"/>
</dbReference>
<evidence type="ECO:0000256" key="1">
    <source>
        <dbReference type="ARBA" id="ARBA00001933"/>
    </source>
</evidence>
<evidence type="ECO:0000256" key="4">
    <source>
        <dbReference type="HAMAP-Rule" id="MF_01201"/>
    </source>
</evidence>
<dbReference type="NCBIfam" id="TIGR00492">
    <property type="entry name" value="alr"/>
    <property type="match status" value="1"/>
</dbReference>
<keyword evidence="3 4" id="KW-0413">Isomerase</keyword>
<accession>A0A317JNJ5</accession>
<feature type="modified residue" description="N6-(pyridoxal phosphate)lysine" evidence="4 5">
    <location>
        <position position="42"/>
    </location>
</feature>
<dbReference type="Gene3D" id="2.40.37.10">
    <property type="entry name" value="Lyase, Ornithine Decarboxylase, Chain A, domain 1"/>
    <property type="match status" value="1"/>
</dbReference>
<dbReference type="GO" id="GO:0030170">
    <property type="term" value="F:pyridoxal phosphate binding"/>
    <property type="evidence" value="ECO:0007669"/>
    <property type="project" value="UniProtKB-UniRule"/>
</dbReference>
<dbReference type="SUPFAM" id="SSF50621">
    <property type="entry name" value="Alanine racemase C-terminal domain-like"/>
    <property type="match status" value="1"/>
</dbReference>
<evidence type="ECO:0000313" key="9">
    <source>
        <dbReference type="Proteomes" id="UP000246104"/>
    </source>
</evidence>
<dbReference type="Gene3D" id="3.20.20.10">
    <property type="entry name" value="Alanine racemase"/>
    <property type="match status" value="1"/>
</dbReference>
<evidence type="ECO:0000259" key="7">
    <source>
        <dbReference type="SMART" id="SM01005"/>
    </source>
</evidence>
<proteinExistence type="inferred from homology"/>